<feature type="transmembrane region" description="Helical" evidence="9">
    <location>
        <begin position="371"/>
        <end position="389"/>
    </location>
</feature>
<keyword evidence="3" id="KW-0050">Antiport</keyword>
<evidence type="ECO:0000256" key="6">
    <source>
        <dbReference type="ARBA" id="ARBA00023065"/>
    </source>
</evidence>
<dbReference type="GO" id="GO:0016020">
    <property type="term" value="C:membrane"/>
    <property type="evidence" value="ECO:0007669"/>
    <property type="project" value="UniProtKB-SubCell"/>
</dbReference>
<dbReference type="AlphaFoldDB" id="A0A5C8PUN2"/>
<feature type="transmembrane region" description="Helical" evidence="9">
    <location>
        <begin position="63"/>
        <end position="83"/>
    </location>
</feature>
<name>A0A5C8PUN2_9HYPH</name>
<accession>A0A5C8PUN2</accession>
<feature type="transmembrane region" description="Helical" evidence="9">
    <location>
        <begin position="301"/>
        <end position="319"/>
    </location>
</feature>
<dbReference type="GO" id="GO:1902600">
    <property type="term" value="P:proton transmembrane transport"/>
    <property type="evidence" value="ECO:0007669"/>
    <property type="project" value="InterPro"/>
</dbReference>
<feature type="transmembrane region" description="Helical" evidence="9">
    <location>
        <begin position="95"/>
        <end position="115"/>
    </location>
</feature>
<feature type="transmembrane region" description="Helical" evidence="9">
    <location>
        <begin position="221"/>
        <end position="237"/>
    </location>
</feature>
<feature type="transmembrane region" description="Helical" evidence="9">
    <location>
        <begin position="340"/>
        <end position="359"/>
    </location>
</feature>
<feature type="transmembrane region" description="Helical" evidence="9">
    <location>
        <begin position="154"/>
        <end position="178"/>
    </location>
</feature>
<reference evidence="11 12" key="1">
    <citation type="submission" date="2019-06" db="EMBL/GenBank/DDBJ databases">
        <title>New taxonomy in bacterial strain CC-CFT640, isolated from vineyard.</title>
        <authorList>
            <person name="Lin S.-Y."/>
            <person name="Tsai C.-F."/>
            <person name="Young C.-C."/>
        </authorList>
    </citation>
    <scope>NUCLEOTIDE SEQUENCE [LARGE SCALE GENOMIC DNA]</scope>
    <source>
        <strain evidence="11 12">CC-CFT640</strain>
    </source>
</reference>
<dbReference type="PANTHER" id="PTHR43562">
    <property type="entry name" value="NAPA-TYPE SODIUM/HYDROGEN ANTIPORTER"/>
    <property type="match status" value="1"/>
</dbReference>
<evidence type="ECO:0000256" key="3">
    <source>
        <dbReference type="ARBA" id="ARBA00022449"/>
    </source>
</evidence>
<feature type="transmembrane region" description="Helical" evidence="9">
    <location>
        <begin position="121"/>
        <end position="142"/>
    </location>
</feature>
<evidence type="ECO:0000256" key="5">
    <source>
        <dbReference type="ARBA" id="ARBA00022989"/>
    </source>
</evidence>
<gene>
    <name evidence="11" type="ORF">FHP25_03210</name>
</gene>
<dbReference type="EMBL" id="VDUZ01000003">
    <property type="protein sequence ID" value="TXL81550.1"/>
    <property type="molecule type" value="Genomic_DNA"/>
</dbReference>
<evidence type="ECO:0000256" key="7">
    <source>
        <dbReference type="ARBA" id="ARBA00023136"/>
    </source>
</evidence>
<dbReference type="RefSeq" id="WP_147845460.1">
    <property type="nucleotide sequence ID" value="NZ_VDUZ01000003.1"/>
</dbReference>
<keyword evidence="6" id="KW-0406">Ion transport</keyword>
<evidence type="ECO:0000313" key="11">
    <source>
        <dbReference type="EMBL" id="TXL81550.1"/>
    </source>
</evidence>
<protein>
    <submittedName>
        <fullName evidence="11">Cation:proton antiporter</fullName>
    </submittedName>
</protein>
<evidence type="ECO:0000256" key="4">
    <source>
        <dbReference type="ARBA" id="ARBA00022692"/>
    </source>
</evidence>
<feature type="transmembrane region" description="Helical" evidence="9">
    <location>
        <begin position="6"/>
        <end position="27"/>
    </location>
</feature>
<evidence type="ECO:0000256" key="1">
    <source>
        <dbReference type="ARBA" id="ARBA00004141"/>
    </source>
</evidence>
<evidence type="ECO:0000256" key="2">
    <source>
        <dbReference type="ARBA" id="ARBA00022448"/>
    </source>
</evidence>
<dbReference type="InterPro" id="IPR006153">
    <property type="entry name" value="Cation/H_exchanger_TM"/>
</dbReference>
<dbReference type="Pfam" id="PF00999">
    <property type="entry name" value="Na_H_Exchanger"/>
    <property type="match status" value="1"/>
</dbReference>
<dbReference type="OrthoDB" id="9781411at2"/>
<feature type="transmembrane region" description="Helical" evidence="9">
    <location>
        <begin position="39"/>
        <end position="57"/>
    </location>
</feature>
<keyword evidence="12" id="KW-1185">Reference proteome</keyword>
<feature type="domain" description="Cation/H+ exchanger transmembrane" evidence="10">
    <location>
        <begin position="23"/>
        <end position="391"/>
    </location>
</feature>
<organism evidence="11 12">
    <name type="scientific">Vineibacter terrae</name>
    <dbReference type="NCBI Taxonomy" id="2586908"/>
    <lineage>
        <taxon>Bacteria</taxon>
        <taxon>Pseudomonadati</taxon>
        <taxon>Pseudomonadota</taxon>
        <taxon>Alphaproteobacteria</taxon>
        <taxon>Hyphomicrobiales</taxon>
        <taxon>Vineibacter</taxon>
    </lineage>
</organism>
<evidence type="ECO:0000313" key="12">
    <source>
        <dbReference type="Proteomes" id="UP000321638"/>
    </source>
</evidence>
<dbReference type="Gene3D" id="1.20.1530.20">
    <property type="match status" value="1"/>
</dbReference>
<feature type="transmembrane region" description="Helical" evidence="9">
    <location>
        <begin position="184"/>
        <end position="209"/>
    </location>
</feature>
<evidence type="ECO:0000259" key="10">
    <source>
        <dbReference type="Pfam" id="PF00999"/>
    </source>
</evidence>
<feature type="compositionally biased region" description="Low complexity" evidence="8">
    <location>
        <begin position="412"/>
        <end position="421"/>
    </location>
</feature>
<evidence type="ECO:0000256" key="9">
    <source>
        <dbReference type="SAM" id="Phobius"/>
    </source>
</evidence>
<proteinExistence type="predicted"/>
<dbReference type="PANTHER" id="PTHR43562:SF4">
    <property type="entry name" value="NA(+)_H(+) ANTIPORTER NHAS5"/>
    <property type="match status" value="1"/>
</dbReference>
<feature type="region of interest" description="Disordered" evidence="8">
    <location>
        <begin position="400"/>
        <end position="421"/>
    </location>
</feature>
<keyword evidence="7 9" id="KW-0472">Membrane</keyword>
<keyword evidence="5 9" id="KW-1133">Transmembrane helix</keyword>
<dbReference type="InterPro" id="IPR038770">
    <property type="entry name" value="Na+/solute_symporter_sf"/>
</dbReference>
<feature type="transmembrane region" description="Helical" evidence="9">
    <location>
        <begin position="272"/>
        <end position="289"/>
    </location>
</feature>
<evidence type="ECO:0000256" key="8">
    <source>
        <dbReference type="SAM" id="MobiDB-lite"/>
    </source>
</evidence>
<dbReference type="GO" id="GO:0015297">
    <property type="term" value="F:antiporter activity"/>
    <property type="evidence" value="ECO:0007669"/>
    <property type="project" value="UniProtKB-KW"/>
</dbReference>
<dbReference type="Proteomes" id="UP000321638">
    <property type="component" value="Unassembled WGS sequence"/>
</dbReference>
<keyword evidence="4 9" id="KW-0812">Transmembrane</keyword>
<keyword evidence="2" id="KW-0813">Transport</keyword>
<comment type="caution">
    <text evidence="11">The sequence shown here is derived from an EMBL/GenBank/DDBJ whole genome shotgun (WGS) entry which is preliminary data.</text>
</comment>
<comment type="subcellular location">
    <subcellularLocation>
        <location evidence="1">Membrane</location>
        <topology evidence="1">Multi-pass membrane protein</topology>
    </subcellularLocation>
</comment>
<sequence length="421" mass="44283">MDIIPAAGLDLPPLTRFVVITFVLLFLPRVTERLRIPGVVAFIIAGVLVGPHGLGVMPRHAEAANFIAELGKLLLMFFVGLEIDLQQFKAARRRSLAFGLTTFALPMAAGMAVGFAFGYGAISAILIGSLMASHTLVAYPIIQKAGLVSRPSVTITVGATILTDMLSLLVLAVCLTTHQTGFDIAALALQLGELAALIAIAVVGLGYAGKWLFDRFGNTENGAFTLMLLIVAAMSSIAELMKLEGILGAFLAGLAVNAVVRKSPAKEKLEFLGDAFFIPAFFLVTGFLIDLKVFVATILDNAPLVLAVVLGLLASKWLAAQIVGWRWGFSTIDRGLMGSLTMPQVAATLAAALVGYQAVNEAGVRLIDERMLNTILVLVVVSSVLGPILTERFVRMLPGGKDAAAGPPPRAVPASADGRPS</sequence>